<reference evidence="2" key="2">
    <citation type="submission" date="2019-02" db="EMBL/GenBank/DDBJ databases">
        <title>Granulicella sibirica sp. nov., a psychrotolerant acidobacterium isolated from an organic soil layer in forested tundra, West Siberia.</title>
        <authorList>
            <person name="Oshkin I.Y."/>
            <person name="Kulichevskaya I.S."/>
            <person name="Rijpstra W.I.C."/>
            <person name="Sinninghe Damste J.S."/>
            <person name="Rakitin A.L."/>
            <person name="Ravin N.V."/>
            <person name="Dedysh S.N."/>
        </authorList>
    </citation>
    <scope>NUCLEOTIDE SEQUENCE [LARGE SCALE GENOMIC DNA]</scope>
    <source>
        <strain evidence="2">AF10</strain>
    </source>
</reference>
<reference evidence="1 2" key="1">
    <citation type="submission" date="2018-11" db="EMBL/GenBank/DDBJ databases">
        <authorList>
            <person name="Mardanov A.V."/>
            <person name="Ravin N.V."/>
            <person name="Dedysh S.N."/>
        </authorList>
    </citation>
    <scope>NUCLEOTIDE SEQUENCE [LARGE SCALE GENOMIC DNA]</scope>
    <source>
        <strain evidence="1 2">AF10</strain>
    </source>
</reference>
<dbReference type="NCBIfam" id="TIGR01509">
    <property type="entry name" value="HAD-SF-IA-v3"/>
    <property type="match status" value="1"/>
</dbReference>
<dbReference type="RefSeq" id="WP_128913572.1">
    <property type="nucleotide sequence ID" value="NZ_RDSM01000002.1"/>
</dbReference>
<evidence type="ECO:0000313" key="1">
    <source>
        <dbReference type="EMBL" id="RXH56032.1"/>
    </source>
</evidence>
<dbReference type="PANTHER" id="PTHR43611">
    <property type="entry name" value="ALPHA-D-GLUCOSE 1-PHOSPHATE PHOSPHATASE"/>
    <property type="match status" value="1"/>
</dbReference>
<dbReference type="OrthoDB" id="9797415at2"/>
<accession>A0A4Q0T015</accession>
<comment type="caution">
    <text evidence="1">The sequence shown here is derived from an EMBL/GenBank/DDBJ whole genome shotgun (WGS) entry which is preliminary data.</text>
</comment>
<gene>
    <name evidence="1" type="ORF">GRAN_2889</name>
</gene>
<dbReference type="SUPFAM" id="SSF56784">
    <property type="entry name" value="HAD-like"/>
    <property type="match status" value="1"/>
</dbReference>
<dbReference type="InterPro" id="IPR023214">
    <property type="entry name" value="HAD_sf"/>
</dbReference>
<dbReference type="PANTHER" id="PTHR43611:SF3">
    <property type="entry name" value="FLAVIN MONONUCLEOTIDE HYDROLASE 1, CHLOROPLATIC"/>
    <property type="match status" value="1"/>
</dbReference>
<dbReference type="Proteomes" id="UP000289437">
    <property type="component" value="Unassembled WGS sequence"/>
</dbReference>
<dbReference type="EMBL" id="RDSM01000002">
    <property type="protein sequence ID" value="RXH56032.1"/>
    <property type="molecule type" value="Genomic_DNA"/>
</dbReference>
<name>A0A4Q0T015_9BACT</name>
<dbReference type="SFLD" id="SFLDS00003">
    <property type="entry name" value="Haloacid_Dehalogenase"/>
    <property type="match status" value="1"/>
</dbReference>
<protein>
    <submittedName>
        <fullName evidence="1">Uncharacterized protein</fullName>
    </submittedName>
</protein>
<sequence length="221" mass="24690">MESILPIQAVLFDYGMVLSGPADPSAWARMRSLTGHDETTLHHAYWEPRHDYDRGALTGREYWTQVAAAGENHTDLAFDQLIDHLIAADTDLWTQPNQPMIDWALSLQKAGIRTGILSNLGDAMTEGVLSRHPWLNGFYHRTFSYTLGTAKPDLAIYAHAATGLETPPENILFIDDREDNIAAAQAAGMQTLRYTTHTAFEQEMHSRSLDSLLHPEINAHP</sequence>
<dbReference type="InterPro" id="IPR006439">
    <property type="entry name" value="HAD-SF_hydro_IA"/>
</dbReference>
<proteinExistence type="predicted"/>
<keyword evidence="2" id="KW-1185">Reference proteome</keyword>
<dbReference type="InterPro" id="IPR036412">
    <property type="entry name" value="HAD-like_sf"/>
</dbReference>
<dbReference type="Gene3D" id="3.40.50.1000">
    <property type="entry name" value="HAD superfamily/HAD-like"/>
    <property type="match status" value="1"/>
</dbReference>
<evidence type="ECO:0000313" key="2">
    <source>
        <dbReference type="Proteomes" id="UP000289437"/>
    </source>
</evidence>
<dbReference type="PRINTS" id="PR00413">
    <property type="entry name" value="HADHALOGNASE"/>
</dbReference>
<dbReference type="SFLD" id="SFLDG01129">
    <property type="entry name" value="C1.5:_HAD__Beta-PGM__Phosphata"/>
    <property type="match status" value="1"/>
</dbReference>
<dbReference type="Pfam" id="PF00702">
    <property type="entry name" value="Hydrolase"/>
    <property type="match status" value="1"/>
</dbReference>
<dbReference type="AlphaFoldDB" id="A0A4Q0T015"/>
<organism evidence="1 2">
    <name type="scientific">Granulicella sibirica</name>
    <dbReference type="NCBI Taxonomy" id="2479048"/>
    <lineage>
        <taxon>Bacteria</taxon>
        <taxon>Pseudomonadati</taxon>
        <taxon>Acidobacteriota</taxon>
        <taxon>Terriglobia</taxon>
        <taxon>Terriglobales</taxon>
        <taxon>Acidobacteriaceae</taxon>
        <taxon>Granulicella</taxon>
    </lineage>
</organism>
<dbReference type="CDD" id="cd02603">
    <property type="entry name" value="HAD_sEH-N_like"/>
    <property type="match status" value="1"/>
</dbReference>